<name>A0AAV9UB15_9PEZI</name>
<sequence>MEPLRDWIRNDPLGQARVNNQNANAANNQNVNPNVGQQGQLGQIPQGLGQGMQAPVQQNVVQQGNVQRPNFNYMPRIFPNLDPQQQPQNTYNTYIPNQGTRQQTIDTSPYIFPNTNEDANANHQSFVFSRYGLDPNQNMMQVPTYINTEPQGTSRLLTTEPQENRNPFTAARVDALNFDELIIDDYLETRPTQGDESRIDRDVTNLLAINRQQGVGDSGIGSETEWDFGIGDTEERFPSGGRIPSGRISSTVANTALNSRGEVRTIAPIGASRDSLSEGVQYYQERLTGRIRPLRQLEYDPEINRSLLNPLLAPAWRVIRVFAEQGVHIGRIRAPELYDYITRPGIRPRNYLILDMRGDDPDIVRMDNMMREAEGQVRTIPFSADRSQLTDDQIRALGRGEALSDDFCDREAVRVFQEIANSDVEYVIVHCTYGQIRSPAAAIALQMLVGARKRILLLEGGIAAFEQYIGNREAQLRYRTERDQREREREEAARQAREQRAEQARKRIEDDLLAAGNTDYLNLPDSPEISFNRGIPQNFGNISPQNRVLILGQHHSNIPLEEEDREETIQRDGELFLQHLRSEPAPRTGCSRRGGRATGDDPFGDNQGGPGSPGQGGGRTGGGLGGGPGGLRKRGLDFMNGSKSAILQGQSWGIFKPEKRGKGMRVVKRM</sequence>
<reference evidence="3 4" key="1">
    <citation type="submission" date="2019-10" db="EMBL/GenBank/DDBJ databases">
        <authorList>
            <person name="Palmer J.M."/>
        </authorList>
    </citation>
    <scope>NUCLEOTIDE SEQUENCE [LARGE SCALE GENOMIC DNA]</scope>
    <source>
        <strain evidence="3 4">TWF696</strain>
    </source>
</reference>
<dbReference type="EMBL" id="JAVHNQ010000010">
    <property type="protein sequence ID" value="KAK6337826.1"/>
    <property type="molecule type" value="Genomic_DNA"/>
</dbReference>
<proteinExistence type="predicted"/>
<gene>
    <name evidence="3" type="ORF">TWF696_001305</name>
</gene>
<dbReference type="Gene3D" id="3.40.250.10">
    <property type="entry name" value="Rhodanese-like domain"/>
    <property type="match status" value="1"/>
</dbReference>
<dbReference type="Proteomes" id="UP001375240">
    <property type="component" value="Unassembled WGS sequence"/>
</dbReference>
<dbReference type="InterPro" id="IPR016130">
    <property type="entry name" value="Tyr_Pase_AS"/>
</dbReference>
<dbReference type="AlphaFoldDB" id="A0AAV9UB15"/>
<accession>A0AAV9UB15</accession>
<evidence type="ECO:0000256" key="1">
    <source>
        <dbReference type="SAM" id="MobiDB-lite"/>
    </source>
</evidence>
<feature type="region of interest" description="Disordered" evidence="1">
    <location>
        <begin position="480"/>
        <end position="503"/>
    </location>
</feature>
<dbReference type="InterPro" id="IPR036873">
    <property type="entry name" value="Rhodanese-like_dom_sf"/>
</dbReference>
<organism evidence="3 4">
    <name type="scientific">Orbilia brochopaga</name>
    <dbReference type="NCBI Taxonomy" id="3140254"/>
    <lineage>
        <taxon>Eukaryota</taxon>
        <taxon>Fungi</taxon>
        <taxon>Dikarya</taxon>
        <taxon>Ascomycota</taxon>
        <taxon>Pezizomycotina</taxon>
        <taxon>Orbiliomycetes</taxon>
        <taxon>Orbiliales</taxon>
        <taxon>Orbiliaceae</taxon>
        <taxon>Orbilia</taxon>
    </lineage>
</organism>
<evidence type="ECO:0000313" key="4">
    <source>
        <dbReference type="Proteomes" id="UP001375240"/>
    </source>
</evidence>
<evidence type="ECO:0000259" key="2">
    <source>
        <dbReference type="PROSITE" id="PS50206"/>
    </source>
</evidence>
<dbReference type="PROSITE" id="PS50206">
    <property type="entry name" value="RHODANESE_3"/>
    <property type="match status" value="1"/>
</dbReference>
<evidence type="ECO:0000313" key="3">
    <source>
        <dbReference type="EMBL" id="KAK6337826.1"/>
    </source>
</evidence>
<feature type="region of interest" description="Disordered" evidence="1">
    <location>
        <begin position="580"/>
        <end position="637"/>
    </location>
</feature>
<keyword evidence="4" id="KW-1185">Reference proteome</keyword>
<feature type="domain" description="Rhodanese" evidence="2">
    <location>
        <begin position="427"/>
        <end position="474"/>
    </location>
</feature>
<protein>
    <recommendedName>
        <fullName evidence="2">Rhodanese domain-containing protein</fullName>
    </recommendedName>
</protein>
<feature type="compositionally biased region" description="Gly residues" evidence="1">
    <location>
        <begin position="606"/>
        <end position="630"/>
    </location>
</feature>
<comment type="caution">
    <text evidence="3">The sequence shown here is derived from an EMBL/GenBank/DDBJ whole genome shotgun (WGS) entry which is preliminary data.</text>
</comment>
<dbReference type="PROSITE" id="PS00383">
    <property type="entry name" value="TYR_PHOSPHATASE_1"/>
    <property type="match status" value="1"/>
</dbReference>
<feature type="compositionally biased region" description="Low complexity" evidence="1">
    <location>
        <begin position="25"/>
        <end position="47"/>
    </location>
</feature>
<dbReference type="InterPro" id="IPR001763">
    <property type="entry name" value="Rhodanese-like_dom"/>
</dbReference>
<feature type="region of interest" description="Disordered" evidence="1">
    <location>
        <begin position="25"/>
        <end position="50"/>
    </location>
</feature>